<evidence type="ECO:0000313" key="2">
    <source>
        <dbReference type="WBParaSite" id="PSAMB.scaffold1267size33601.g12067.t1"/>
    </source>
</evidence>
<sequence>MNLLLPALPQFNGNDEDFPSWLAQFSAALHYSKVEKSEEKRNLLLMCISQRVGCTLISVCKQKNVATEVDFDELMLQLTLNYRTTPIQLAEYNRLFSLRQQPGQSAREFASQIGHIAGYCQFPIDLKRVQAIVFSMGFWDDNICAQLIQRDHKSMEPALQLARQLESIGIEMKRTSGNRPAN</sequence>
<dbReference type="Proteomes" id="UP000887566">
    <property type="component" value="Unplaced"/>
</dbReference>
<name>A0A914UWC8_9BILA</name>
<dbReference type="AlphaFoldDB" id="A0A914UWC8"/>
<reference evidence="2" key="1">
    <citation type="submission" date="2022-11" db="UniProtKB">
        <authorList>
            <consortium name="WormBaseParasite"/>
        </authorList>
    </citation>
    <scope>IDENTIFICATION</scope>
</reference>
<keyword evidence="1" id="KW-1185">Reference proteome</keyword>
<accession>A0A914UWC8</accession>
<organism evidence="1 2">
    <name type="scientific">Plectus sambesii</name>
    <dbReference type="NCBI Taxonomy" id="2011161"/>
    <lineage>
        <taxon>Eukaryota</taxon>
        <taxon>Metazoa</taxon>
        <taxon>Ecdysozoa</taxon>
        <taxon>Nematoda</taxon>
        <taxon>Chromadorea</taxon>
        <taxon>Plectida</taxon>
        <taxon>Plectina</taxon>
        <taxon>Plectoidea</taxon>
        <taxon>Plectidae</taxon>
        <taxon>Plectus</taxon>
    </lineage>
</organism>
<evidence type="ECO:0000313" key="1">
    <source>
        <dbReference type="Proteomes" id="UP000887566"/>
    </source>
</evidence>
<dbReference type="WBParaSite" id="PSAMB.scaffold1267size33601.g12067.t1">
    <property type="protein sequence ID" value="PSAMB.scaffold1267size33601.g12067.t1"/>
    <property type="gene ID" value="PSAMB.scaffold1267size33601.g12067"/>
</dbReference>
<protein>
    <submittedName>
        <fullName evidence="2">Retrotransposon gag domain-containing protein</fullName>
    </submittedName>
</protein>
<proteinExistence type="predicted"/>